<evidence type="ECO:0000313" key="3">
    <source>
        <dbReference type="Proteomes" id="UP000463951"/>
    </source>
</evidence>
<accession>A0A499UNA2</accession>
<reference evidence="2 3" key="1">
    <citation type="journal article" date="2020" name="Int. J. Syst. Evol. Microbiol.">
        <title>Reclassification of Streptomyces castelarensis and Streptomyces sporoclivatus as later heterotypic synonyms of Streptomyces antimycoticus.</title>
        <authorList>
            <person name="Komaki H."/>
            <person name="Tamura T."/>
        </authorList>
    </citation>
    <scope>NUCLEOTIDE SEQUENCE [LARGE SCALE GENOMIC DNA]</scope>
    <source>
        <strain evidence="2 3">NBRC 100767</strain>
    </source>
</reference>
<proteinExistence type="predicted"/>
<gene>
    <name evidence="2" type="ORF">SSPO_060410</name>
</gene>
<evidence type="ECO:0000256" key="1">
    <source>
        <dbReference type="SAM" id="MobiDB-lite"/>
    </source>
</evidence>
<sequence>MKPVAPALLWQAENEGWIALGFEVGEGRRADVEPGDGGSADADDLGLGAADR</sequence>
<dbReference type="Proteomes" id="UP000463951">
    <property type="component" value="Chromosome"/>
</dbReference>
<feature type="region of interest" description="Disordered" evidence="1">
    <location>
        <begin position="28"/>
        <end position="52"/>
    </location>
</feature>
<dbReference type="AlphaFoldDB" id="A0A499UNA2"/>
<protein>
    <submittedName>
        <fullName evidence="2">Uncharacterized protein</fullName>
    </submittedName>
</protein>
<organism evidence="2 3">
    <name type="scientific">Streptomyces antimycoticus</name>
    <dbReference type="NCBI Taxonomy" id="68175"/>
    <lineage>
        <taxon>Bacteria</taxon>
        <taxon>Bacillati</taxon>
        <taxon>Actinomycetota</taxon>
        <taxon>Actinomycetes</taxon>
        <taxon>Kitasatosporales</taxon>
        <taxon>Streptomycetaceae</taxon>
        <taxon>Streptomyces</taxon>
        <taxon>Streptomyces violaceusniger group</taxon>
    </lineage>
</organism>
<name>A0A499UNA2_9ACTN</name>
<evidence type="ECO:0000313" key="2">
    <source>
        <dbReference type="EMBL" id="BBJ43323.1"/>
    </source>
</evidence>
<dbReference type="EMBL" id="AP019620">
    <property type="protein sequence ID" value="BBJ43323.1"/>
    <property type="molecule type" value="Genomic_DNA"/>
</dbReference>